<dbReference type="AlphaFoldDB" id="A0A0M9ABU3"/>
<sequence length="617" mass="70329">MQLADEDQTRKSTMDDTAREGSSDIDTIDQSLASYVDQFHKLKNDDCKPSAQWKQLYCFNSPPYYAATFKRFANGSHLCICEWNKKRCNIKIYLQQAQLDTKQCKGEYIRMLSDSNDVRVIIDNFQFAELENTRGNNGVTITKQQRINSFSTCQHQENVGDIALYDNKIDTSITADLCANIYTKFAVHFQRQTNGLKLPIQNYQFTLIYERHEISDLTRDQSRWTRLSLNTTWNVAKVAKISLGRRGGGSSTTIFNNTLKSHLRLVTVVSVQNKNINFIVKKNLHLSLLEFVLSMSCCRNSSTDHTLEDSRIKVQSRMSNEDSPLIIISKPQENHLNHQLNTTRQKRKEAIPTHYRHSIQPRIPLKEDSINGRIIDSTENLVSLAFDLPLVVASVCDEFIYDSIYGQTLFSASCIPTVSAIGKSQTMSHQSQPVLRSRKPICTGMALGFRAGWIIVRSEDPRKNYNIRYNTIIITVATRIRWKHNCGTGGKCRRATMKRTKNRTHGHGTELELVQTGERHPIDGTTGVAEEDGRKKEEHGVVITRREVEEQKTGVESRTADRVIAVIFLPSTKLSANEQLVQLEFELQSIGQFYVNIKISTRFLGAFYNNPEIEGDQ</sequence>
<feature type="region of interest" description="Disordered" evidence="1">
    <location>
        <begin position="1"/>
        <end position="22"/>
    </location>
</feature>
<name>A0A0M9ABU3_9HYME</name>
<accession>A0A0M9ABU3</accession>
<evidence type="ECO:0000313" key="3">
    <source>
        <dbReference type="Proteomes" id="UP000053105"/>
    </source>
</evidence>
<gene>
    <name evidence="2" type="ORF">WN51_05491</name>
</gene>
<keyword evidence="3" id="KW-1185">Reference proteome</keyword>
<dbReference type="EMBL" id="KQ435699">
    <property type="protein sequence ID" value="KOX80636.1"/>
    <property type="molecule type" value="Genomic_DNA"/>
</dbReference>
<protein>
    <submittedName>
        <fullName evidence="2">Uncharacterized protein</fullName>
    </submittedName>
</protein>
<evidence type="ECO:0000313" key="2">
    <source>
        <dbReference type="EMBL" id="KOX80636.1"/>
    </source>
</evidence>
<reference evidence="2 3" key="1">
    <citation type="submission" date="2015-07" db="EMBL/GenBank/DDBJ databases">
        <title>The genome of Melipona quadrifasciata.</title>
        <authorList>
            <person name="Pan H."/>
            <person name="Kapheim K."/>
        </authorList>
    </citation>
    <scope>NUCLEOTIDE SEQUENCE [LARGE SCALE GENOMIC DNA]</scope>
    <source>
        <strain evidence="2">0111107301</strain>
        <tissue evidence="2">Whole body</tissue>
    </source>
</reference>
<proteinExistence type="predicted"/>
<feature type="compositionally biased region" description="Basic and acidic residues" evidence="1">
    <location>
        <begin position="7"/>
        <end position="22"/>
    </location>
</feature>
<evidence type="ECO:0000256" key="1">
    <source>
        <dbReference type="SAM" id="MobiDB-lite"/>
    </source>
</evidence>
<dbReference type="Proteomes" id="UP000053105">
    <property type="component" value="Unassembled WGS sequence"/>
</dbReference>
<organism evidence="2 3">
    <name type="scientific">Melipona quadrifasciata</name>
    <dbReference type="NCBI Taxonomy" id="166423"/>
    <lineage>
        <taxon>Eukaryota</taxon>
        <taxon>Metazoa</taxon>
        <taxon>Ecdysozoa</taxon>
        <taxon>Arthropoda</taxon>
        <taxon>Hexapoda</taxon>
        <taxon>Insecta</taxon>
        <taxon>Pterygota</taxon>
        <taxon>Neoptera</taxon>
        <taxon>Endopterygota</taxon>
        <taxon>Hymenoptera</taxon>
        <taxon>Apocrita</taxon>
        <taxon>Aculeata</taxon>
        <taxon>Apoidea</taxon>
        <taxon>Anthophila</taxon>
        <taxon>Apidae</taxon>
        <taxon>Melipona</taxon>
    </lineage>
</organism>